<dbReference type="PROSITE" id="PS51257">
    <property type="entry name" value="PROKAR_LIPOPROTEIN"/>
    <property type="match status" value="1"/>
</dbReference>
<dbReference type="PANTHER" id="PTHR43649">
    <property type="entry name" value="ARABINOSE-BINDING PROTEIN-RELATED"/>
    <property type="match status" value="1"/>
</dbReference>
<evidence type="ECO:0000313" key="2">
    <source>
        <dbReference type="EMBL" id="RKN84312.1"/>
    </source>
</evidence>
<proteinExistence type="predicted"/>
<feature type="signal peptide" evidence="1">
    <location>
        <begin position="1"/>
        <end position="21"/>
    </location>
</feature>
<accession>A0A3B0CFZ4</accession>
<keyword evidence="3" id="KW-1185">Reference proteome</keyword>
<sequence length="444" mass="49212">MFKKTKVQAIAAMLPIIFVSACGGGGSTVAPSDSTKPADAAKAAVNNQPVTVKIAVHSGIVNDNDLKRFFIDPVKQKYPHITIERINVADKGMSLNELVAAGSIPDMVINYPYNLTDLTKLGIDYNMDELIKKNGIDLNRISPEYLESIKTVTGFNYYTGLPMTNNTFALFYNKDIFDRFGVPYPKDGMTWDDAREIAVKLTRNDKGTQYYGLFPDNVYRGAYQASLPFVDLKNNKSVFQTDEWKNLFQLWYSLYKMPGADIMPKEMNTVNGFKTGQIAMFSGYSGQIPDLLAMKDLKWDIVTYPTNKVAPGVGQRVDSPMMSVTNASKVKDAAMQVISVLLSDEIQTEMTKNLQSSVLKDPKINAQFGKATPELSSKNVAAFTKLKVAVLKPFGFVPVGSAAGIPINAFTEMLYNNKDVNTALREADEKMTQVINEELQKLKK</sequence>
<feature type="chain" id="PRO_5039574115" evidence="1">
    <location>
        <begin position="22"/>
        <end position="444"/>
    </location>
</feature>
<organism evidence="2 3">
    <name type="scientific">Paenibacillus ginsengarvi</name>
    <dbReference type="NCBI Taxonomy" id="400777"/>
    <lineage>
        <taxon>Bacteria</taxon>
        <taxon>Bacillati</taxon>
        <taxon>Bacillota</taxon>
        <taxon>Bacilli</taxon>
        <taxon>Bacillales</taxon>
        <taxon>Paenibacillaceae</taxon>
        <taxon>Paenibacillus</taxon>
    </lineage>
</organism>
<dbReference type="EMBL" id="RBAH01000009">
    <property type="protein sequence ID" value="RKN84312.1"/>
    <property type="molecule type" value="Genomic_DNA"/>
</dbReference>
<gene>
    <name evidence="2" type="ORF">D7M11_15060</name>
</gene>
<dbReference type="AlphaFoldDB" id="A0A3B0CFZ4"/>
<reference evidence="2 3" key="1">
    <citation type="journal article" date="2007" name="Int. J. Syst. Evol. Microbiol.">
        <title>Paenibacillus ginsengarvi sp. nov., isolated from soil from ginseng cultivation.</title>
        <authorList>
            <person name="Yoon M.H."/>
            <person name="Ten L.N."/>
            <person name="Im W.T."/>
        </authorList>
    </citation>
    <scope>NUCLEOTIDE SEQUENCE [LARGE SCALE GENOMIC DNA]</scope>
    <source>
        <strain evidence="2 3">KCTC 13059</strain>
    </source>
</reference>
<dbReference type="InterPro" id="IPR050490">
    <property type="entry name" value="Bact_solute-bd_prot1"/>
</dbReference>
<protein>
    <submittedName>
        <fullName evidence="2">Extracellular solute-binding protein</fullName>
    </submittedName>
</protein>
<dbReference type="Pfam" id="PF13416">
    <property type="entry name" value="SBP_bac_8"/>
    <property type="match status" value="1"/>
</dbReference>
<comment type="caution">
    <text evidence="2">The sequence shown here is derived from an EMBL/GenBank/DDBJ whole genome shotgun (WGS) entry which is preliminary data.</text>
</comment>
<evidence type="ECO:0000313" key="3">
    <source>
        <dbReference type="Proteomes" id="UP000282311"/>
    </source>
</evidence>
<dbReference type="InterPro" id="IPR006059">
    <property type="entry name" value="SBP"/>
</dbReference>
<dbReference type="Gene3D" id="3.40.190.10">
    <property type="entry name" value="Periplasmic binding protein-like II"/>
    <property type="match status" value="1"/>
</dbReference>
<dbReference type="Proteomes" id="UP000282311">
    <property type="component" value="Unassembled WGS sequence"/>
</dbReference>
<keyword evidence="1" id="KW-0732">Signal</keyword>
<dbReference type="SUPFAM" id="SSF53850">
    <property type="entry name" value="Periplasmic binding protein-like II"/>
    <property type="match status" value="1"/>
</dbReference>
<dbReference type="PANTHER" id="PTHR43649:SF12">
    <property type="entry name" value="DIACETYLCHITOBIOSE BINDING PROTEIN DASA"/>
    <property type="match status" value="1"/>
</dbReference>
<name>A0A3B0CFZ4_9BACL</name>
<evidence type="ECO:0000256" key="1">
    <source>
        <dbReference type="SAM" id="SignalP"/>
    </source>
</evidence>